<dbReference type="PROSITE" id="PS51819">
    <property type="entry name" value="VOC"/>
    <property type="match status" value="1"/>
</dbReference>
<accession>A0ABQ2EES3</accession>
<dbReference type="PANTHER" id="PTHR36437">
    <property type="entry name" value="GLYOXALASE/BLEOMYCIN RESISTANCE PROTEIN/DIOXYGENASE"/>
    <property type="match status" value="1"/>
</dbReference>
<dbReference type="PANTHER" id="PTHR36437:SF2">
    <property type="entry name" value="GLYOXALASE_BLEOMYCIN RESISTANCE PROTEIN_DIOXYGENASE"/>
    <property type="match status" value="1"/>
</dbReference>
<dbReference type="Pfam" id="PF00903">
    <property type="entry name" value="Glyoxalase"/>
    <property type="match status" value="1"/>
</dbReference>
<protein>
    <recommendedName>
        <fullName evidence="1">VOC domain-containing protein</fullName>
    </recommendedName>
</protein>
<organism evidence="2 3">
    <name type="scientific">Streptomyces camponoticapitis</name>
    <dbReference type="NCBI Taxonomy" id="1616125"/>
    <lineage>
        <taxon>Bacteria</taxon>
        <taxon>Bacillati</taxon>
        <taxon>Actinomycetota</taxon>
        <taxon>Actinomycetes</taxon>
        <taxon>Kitasatosporales</taxon>
        <taxon>Streptomycetaceae</taxon>
        <taxon>Streptomyces</taxon>
    </lineage>
</organism>
<dbReference type="SUPFAM" id="SSF54593">
    <property type="entry name" value="Glyoxalase/Bleomycin resistance protein/Dihydroxybiphenyl dioxygenase"/>
    <property type="match status" value="1"/>
</dbReference>
<proteinExistence type="predicted"/>
<dbReference type="Proteomes" id="UP000660265">
    <property type="component" value="Unassembled WGS sequence"/>
</dbReference>
<evidence type="ECO:0000259" key="1">
    <source>
        <dbReference type="PROSITE" id="PS51819"/>
    </source>
</evidence>
<dbReference type="InterPro" id="IPR004360">
    <property type="entry name" value="Glyas_Fos-R_dOase_dom"/>
</dbReference>
<reference evidence="3" key="1">
    <citation type="journal article" date="2019" name="Int. J. Syst. Evol. Microbiol.">
        <title>The Global Catalogue of Microorganisms (GCM) 10K type strain sequencing project: providing services to taxonomists for standard genome sequencing and annotation.</title>
        <authorList>
            <consortium name="The Broad Institute Genomics Platform"/>
            <consortium name="The Broad Institute Genome Sequencing Center for Infectious Disease"/>
            <person name="Wu L."/>
            <person name="Ma J."/>
        </authorList>
    </citation>
    <scope>NUCLEOTIDE SEQUENCE [LARGE SCALE GENOMIC DNA]</scope>
    <source>
        <strain evidence="3">CGMCC 4.7275</strain>
    </source>
</reference>
<dbReference type="Gene3D" id="3.10.180.10">
    <property type="entry name" value="2,3-Dihydroxybiphenyl 1,2-Dioxygenase, domain 1"/>
    <property type="match status" value="1"/>
</dbReference>
<keyword evidence="3" id="KW-1185">Reference proteome</keyword>
<dbReference type="EMBL" id="BMMV01000012">
    <property type="protein sequence ID" value="GGK03521.1"/>
    <property type="molecule type" value="Genomic_DNA"/>
</dbReference>
<dbReference type="InterPro" id="IPR029068">
    <property type="entry name" value="Glyas_Bleomycin-R_OHBP_Dase"/>
</dbReference>
<dbReference type="CDD" id="cd07263">
    <property type="entry name" value="VOC_like"/>
    <property type="match status" value="1"/>
</dbReference>
<feature type="domain" description="VOC" evidence="1">
    <location>
        <begin position="31"/>
        <end position="162"/>
    </location>
</feature>
<sequence>MPVPTVETEAGAAVSGPCTAHLSEEHVMIKGLAISTVWVLDQDRAKEFYVDKLGLELRTDMTLGEGGMRWLTVGAKDQPDVVLTLMLPGGHSMDEESAAAIKTLISKGMLGAGVLATDDIQGDYEKLKARGVEFLQEPQERPYGTEAIFRDDSGNWFSFTQAKEGDLDLEKEWS</sequence>
<comment type="caution">
    <text evidence="2">The sequence shown here is derived from an EMBL/GenBank/DDBJ whole genome shotgun (WGS) entry which is preliminary data.</text>
</comment>
<gene>
    <name evidence="2" type="ORF">GCM10011583_39100</name>
</gene>
<dbReference type="InterPro" id="IPR037523">
    <property type="entry name" value="VOC_core"/>
</dbReference>
<evidence type="ECO:0000313" key="3">
    <source>
        <dbReference type="Proteomes" id="UP000660265"/>
    </source>
</evidence>
<name>A0ABQ2EES3_9ACTN</name>
<evidence type="ECO:0000313" key="2">
    <source>
        <dbReference type="EMBL" id="GGK03521.1"/>
    </source>
</evidence>